<evidence type="ECO:0000256" key="2">
    <source>
        <dbReference type="ARBA" id="ARBA00004584"/>
    </source>
</evidence>
<keyword evidence="11" id="KW-0131">Cell cycle</keyword>
<keyword evidence="12" id="KW-0137">Centromere</keyword>
<comment type="similarity">
    <text evidence="3">Belongs to the NDC80/HEC1 family.</text>
</comment>
<gene>
    <name evidence="16" type="ORF">KK1_017713</name>
</gene>
<feature type="compositionally biased region" description="Basic and acidic residues" evidence="14">
    <location>
        <begin position="1229"/>
        <end position="1241"/>
    </location>
</feature>
<dbReference type="GO" id="GO:0051307">
    <property type="term" value="P:meiotic chromosome separation"/>
    <property type="evidence" value="ECO:0007669"/>
    <property type="project" value="TreeGrafter"/>
</dbReference>
<dbReference type="Gramene" id="C.cajan_17203.t">
    <property type="protein sequence ID" value="C.cajan_17203.t"/>
    <property type="gene ID" value="C.cajan_17203"/>
</dbReference>
<dbReference type="GO" id="GO:0004197">
    <property type="term" value="F:cysteine-type endopeptidase activity"/>
    <property type="evidence" value="ECO:0007669"/>
    <property type="project" value="InterPro"/>
</dbReference>
<keyword evidence="6" id="KW-0132">Cell division</keyword>
<dbReference type="InterPro" id="IPR005314">
    <property type="entry name" value="Peptidase_C50"/>
</dbReference>
<evidence type="ECO:0000256" key="4">
    <source>
        <dbReference type="ARBA" id="ARBA00012489"/>
    </source>
</evidence>
<dbReference type="Pfam" id="PF25113">
    <property type="entry name" value="TPR_ESP1_2nd"/>
    <property type="match status" value="1"/>
</dbReference>
<comment type="subcellular location">
    <subcellularLocation>
        <location evidence="2">Chromosome</location>
        <location evidence="2">Centromere</location>
    </subcellularLocation>
</comment>
<dbReference type="Proteomes" id="UP000075243">
    <property type="component" value="Chromosome 8"/>
</dbReference>
<keyword evidence="5" id="KW-0158">Chromosome</keyword>
<dbReference type="GO" id="GO:0072686">
    <property type="term" value="C:mitotic spindle"/>
    <property type="evidence" value="ECO:0007669"/>
    <property type="project" value="TreeGrafter"/>
</dbReference>
<dbReference type="GO" id="GO:0051301">
    <property type="term" value="P:cell division"/>
    <property type="evidence" value="ECO:0007669"/>
    <property type="project" value="UniProtKB-KW"/>
</dbReference>
<evidence type="ECO:0000256" key="1">
    <source>
        <dbReference type="ARBA" id="ARBA00000451"/>
    </source>
</evidence>
<accession>A0A151T7Y2</accession>
<evidence type="ECO:0000256" key="12">
    <source>
        <dbReference type="ARBA" id="ARBA00023328"/>
    </source>
</evidence>
<dbReference type="Pfam" id="PF25110">
    <property type="entry name" value="TPR_ESP1"/>
    <property type="match status" value="1"/>
</dbReference>
<evidence type="ECO:0000256" key="13">
    <source>
        <dbReference type="SAM" id="Coils"/>
    </source>
</evidence>
<evidence type="ECO:0000259" key="15">
    <source>
        <dbReference type="PROSITE" id="PS51700"/>
    </source>
</evidence>
<dbReference type="Gene3D" id="1.10.418.30">
    <property type="entry name" value="Ncd80 complex, Ncd80 subunit"/>
    <property type="match status" value="1"/>
</dbReference>
<feature type="domain" description="Peptidase C50" evidence="15">
    <location>
        <begin position="1860"/>
        <end position="1954"/>
    </location>
</feature>
<dbReference type="OMA" id="SYCANKC"/>
<dbReference type="GO" id="GO:0006508">
    <property type="term" value="P:proteolysis"/>
    <property type="evidence" value="ECO:0007669"/>
    <property type="project" value="InterPro"/>
</dbReference>
<proteinExistence type="inferred from homology"/>
<reference evidence="16 17" key="1">
    <citation type="journal article" date="2012" name="Nat. Biotechnol.">
        <title>Draft genome sequence of pigeonpea (Cajanus cajan), an orphan legume crop of resource-poor farmers.</title>
        <authorList>
            <person name="Varshney R.K."/>
            <person name="Chen W."/>
            <person name="Li Y."/>
            <person name="Bharti A.K."/>
            <person name="Saxena R.K."/>
            <person name="Schlueter J.A."/>
            <person name="Donoghue M.T."/>
            <person name="Azam S."/>
            <person name="Fan G."/>
            <person name="Whaley A.M."/>
            <person name="Farmer A.D."/>
            <person name="Sheridan J."/>
            <person name="Iwata A."/>
            <person name="Tuteja R."/>
            <person name="Penmetsa R.V."/>
            <person name="Wu W."/>
            <person name="Upadhyaya H.D."/>
            <person name="Yang S.P."/>
            <person name="Shah T."/>
            <person name="Saxena K.B."/>
            <person name="Michael T."/>
            <person name="McCombie W.R."/>
            <person name="Yang B."/>
            <person name="Zhang G."/>
            <person name="Yang H."/>
            <person name="Wang J."/>
            <person name="Spillane C."/>
            <person name="Cook D.R."/>
            <person name="May G.D."/>
            <person name="Xu X."/>
            <person name="Jackson S.A."/>
        </authorList>
    </citation>
    <scope>NUCLEOTIDE SEQUENCE [LARGE SCALE GENOMIC DNA]</scope>
    <source>
        <strain evidence="17">cv. Asha</strain>
    </source>
</reference>
<dbReference type="EC" id="3.4.22.49" evidence="4"/>
<dbReference type="GO" id="GO:0005737">
    <property type="term" value="C:cytoplasm"/>
    <property type="evidence" value="ECO:0007669"/>
    <property type="project" value="TreeGrafter"/>
</dbReference>
<dbReference type="PROSITE" id="PS51700">
    <property type="entry name" value="SEPARIN"/>
    <property type="match status" value="1"/>
</dbReference>
<name>A0A151T7Y2_CAJCA</name>
<feature type="coiled-coil region" evidence="13">
    <location>
        <begin position="2417"/>
        <end position="2508"/>
    </location>
</feature>
<evidence type="ECO:0000256" key="11">
    <source>
        <dbReference type="ARBA" id="ARBA00023306"/>
    </source>
</evidence>
<keyword evidence="8" id="KW-0378">Hydrolase</keyword>
<evidence type="ECO:0000256" key="7">
    <source>
        <dbReference type="ARBA" id="ARBA00022776"/>
    </source>
</evidence>
<keyword evidence="10 13" id="KW-0175">Coiled coil</keyword>
<dbReference type="InterPro" id="IPR030397">
    <property type="entry name" value="SEPARIN_core_dom"/>
</dbReference>
<keyword evidence="7" id="KW-0498">Mitosis</keyword>
<keyword evidence="9" id="KW-0159">Chromosome partition</keyword>
<evidence type="ECO:0000256" key="3">
    <source>
        <dbReference type="ARBA" id="ARBA00007050"/>
    </source>
</evidence>
<dbReference type="PANTHER" id="PTHR12792:SF0">
    <property type="entry name" value="SEPARIN"/>
    <property type="match status" value="1"/>
</dbReference>
<dbReference type="GO" id="GO:0000775">
    <property type="term" value="C:chromosome, centromeric region"/>
    <property type="evidence" value="ECO:0007669"/>
    <property type="project" value="UniProtKB-SubCell"/>
</dbReference>
<feature type="region of interest" description="Disordered" evidence="14">
    <location>
        <begin position="1182"/>
        <end position="1256"/>
    </location>
</feature>
<dbReference type="InterPro" id="IPR056932">
    <property type="entry name" value="TPR_ESP1_2nd"/>
</dbReference>
<evidence type="ECO:0000256" key="6">
    <source>
        <dbReference type="ARBA" id="ARBA00022618"/>
    </source>
</evidence>
<evidence type="ECO:0000256" key="14">
    <source>
        <dbReference type="SAM" id="MobiDB-lite"/>
    </source>
</evidence>
<dbReference type="InterPro" id="IPR038273">
    <property type="entry name" value="Ndc80_sf"/>
</dbReference>
<evidence type="ECO:0000313" key="16">
    <source>
        <dbReference type="EMBL" id="KYP63147.1"/>
    </source>
</evidence>
<evidence type="ECO:0000256" key="5">
    <source>
        <dbReference type="ARBA" id="ARBA00022454"/>
    </source>
</evidence>
<evidence type="ECO:0000256" key="9">
    <source>
        <dbReference type="ARBA" id="ARBA00022829"/>
    </source>
</evidence>
<dbReference type="InterPro" id="IPR055260">
    <property type="entry name" value="Ndc80_CH"/>
</dbReference>
<evidence type="ECO:0000313" key="17">
    <source>
        <dbReference type="Proteomes" id="UP000075243"/>
    </source>
</evidence>
<dbReference type="EMBL" id="CM003610">
    <property type="protein sequence ID" value="KYP63147.1"/>
    <property type="molecule type" value="Genomic_DNA"/>
</dbReference>
<dbReference type="STRING" id="3821.A0A151T7Y2"/>
<dbReference type="Pfam" id="PF03568">
    <property type="entry name" value="Separin_C"/>
    <property type="match status" value="1"/>
</dbReference>
<dbReference type="PANTHER" id="PTHR12792">
    <property type="entry name" value="EXTRA SPINDLE POLES 1-RELATED"/>
    <property type="match status" value="1"/>
</dbReference>
<sequence>MASPSESSLISKLQSSDSTGIHAQVSDYLRPLADLKPSKKPSHDQTLIRSLAKRFLSFLNASLSILPKRLPEVANSHHAVSLHELLQVYRLCLRCLDAVASQLASKPFSVEFQRLRLMHCLESCALLHEAQAEGFAVLEKLRSPKRKGRILPEIDKGDGDGGDLCKLVVEVVASLVRCASAGLAKEDGHFRKVLQLVEEVTPWLRRLDSNSYEKLHKMLVIHMGKCTLNLLGRTTCADRDLVTLFCCMTLTEYVKSPIKDQVYKIAYRICSSLFTMRDDNSLFIMDILDCIVPLDSFIYQLYLSFQVEEGNTGTEFVELVYYCANKCQTANASFCCTFAAYLNKIAEHFKQVMTPINSILRLYAAGLLLVSCNLRFRTGDLASSAKFECLLGTLLENEKILQSSPLLLGTLHICSRSNCKPSSVEEQCFDSHSCTLSDFDCKASMTYLPVYLDALRFLCQPLAKSINSERKHFMTKTNGDGFDEKSKTVLNVVVAAFTLSIRITNLKVQESKQVIMQIIASKWIETEELKYIIASLYNIAVVLYRNRQPKKASKVLNLCCKASWLCIKYHCGDLSEGALKEFVMEAYTRSALLLDILYDVNNLKINKKMIEILKNWSTANDLFERLPAPIPVVKQWVKFTSSVSLIVVWYGELSAYEEMGFKYPELCQEMQMKITGILLQDIYVMPDSRFQKAQILVRKGKAIRFSGKGGLRNCIQCLSEAITIMKEITGEMCADNYPIDHQLCLAYCLRAICTLEAEAHSKQQIFEDVKAALDLWSNISHLNHFREEDCSASSDNIMILLYNIVDLLQLKGFMELFNDSYQLLIKMFKWKNVPTEKWLTLMWESKRLSHALCVSPINEEFVMNSLDEFSELSNIDFWIRYLEGNQSSSVGFQQNFSFLFAGSHANSCSHGNSFQTDITIDEVQKAALNLISNVPVPSCSMFLAGCLFYDLCPRLVANGQLIEALSSAKEAHRLHAKLFQRKFTHNIQQQNQEHNVMVDFSKNLLDGVDNIGLNLTVAREVLLFDSISWDLKDNYLSAWKVMQCYLESTLQVGIIHEMIGDGAEAETYLQWGKAISLSLKLPLFTIAFSSSLGKLYIKKRLWDLAEKELQSAEQILKDSSKPFCCSKCKLKLEVTLYEYLGDICQSKFDTCDGDISEETAKNWYTLALDKLNLSEWKNPLSCPEDGRDGTATDIKCPAGENVMESMKSRQETEIGAKQNRKTKSSARVLPKEPNLKVENKSRLTRSRYRSSENQDTSMNNKLEVHVSLKGNHASDPSHMLSQNGPILNKIGCSFASMCGITCDFSKMRCWYCLPTEVVKSGLLNDFINFKWEFVRRQLSMKLLSRLVKCYAYPSLIDETHYFHHSVAREIPGDVFTIERAEIVHDICWYSLKSYHSNFARNIFCNLSFFKFEDLASWLMVAFVLSREVSKLLAVMCVVSSLNEQFSLSSLSKALAENYWSSYFHQASIGTHLTYQFLSHLTGRGKVQPFQFQGSYVTGSSCISECTFDLLRLVPDTAVDLAEYVKKYLAGLPSTTIISISLLGRDYTSLLQELLSYPTRVQAWMLVSRLSFKNEPVVVLLPVDSILQASDEGELSTSSCTFSNCEEHGEKWRCPWGFTVVDDVAPAFKTILEENYLSSISPLEDTTQNRMLWWKRRKNLDHCLDKLLRNLEESWFGSWKCLLLGEWLNSKNFDLVLKNLVNDLRSKCKLDVNEGLLKVILGGSKYVCDGKTLASRLCSKKDCYIAKVGYCDELRRGILLNAAKGFGISSEVAFELLSEALNALEVDDSVNREPIILVLDYEVQVTLLLRQMLPWENLPILRNQEVYRMPSVSCISAVLHKGSNHKEQEGRNLVPFPLIDPLDAFYLLNPDGDLGLTQIEFENYFRDQNLEGKAGSRPTIKELASALESHDLFIYFGHGSGAQYISRHEIQKLDKCAATFLMGCSSGSLTLPGQYAPQGIPLSYLLAGSPAVVANLWDVTDKDIDRFGKAMLDAWLKERSDMPTECLQCNLLSEEFEALKLKGCKGRPKRKAPRKKLLELTADESEQAKDSFIPPTPVEYQHHRFSSRDSDVSSRPSSVGVGGRPTLELYKERSFQQSVVSTINAFLGSHNFPISFKCSFPSAKDIHETLKFLLSLLDFPPSSKLEDDLPLLLKRLSYPFKLNKSILRSPAAPHQWPSFLALLHWLVQIAKFHLHLAASPKHHNALYLYTVNSYMHYIRGDDDAVEELDRSIRDKLHHEKAAVLEDDVKKFHKMIEEFAARIEQAERALAEKEQQMAAKAAETERIREENEELGRRVEAQTFNARDVERMRRELQAVESDIAEAELARSAWEEKVWGLDSALSHKINDLEALAMDCNQALKRLKIGNDIQYQLNAEGTTPTEIMGIDHKLKLKPALRSFADEIKKSSMEKLEESISYQQKSSENAARLEGKRNQLEAVQSRIDEMEVQLNMIKKETQEYTIRCSAEAKKMLEEVQFADHDLDIMEREAAEVLKTSELKLQEAIKQSEEEIQTRASELFQLVDSVSKYKEHVGSKISKMRRDLSETASAVSDAYKGSLPTQIDVHSPRL</sequence>
<dbReference type="InterPro" id="IPR056933">
    <property type="entry name" value="TPR_ESP1"/>
</dbReference>
<comment type="catalytic activity">
    <reaction evidence="1">
        <text>All bonds known to be hydrolyzed by this endopeptidase have arginine in P1 and an acidic residue in P4. P6 is often occupied by an acidic residue or by a hydroxy-amino-acid residue, the phosphorylation of which enhances cleavage.</text>
        <dbReference type="EC" id="3.4.22.49"/>
    </reaction>
</comment>
<protein>
    <recommendedName>
        <fullName evidence="4">separase</fullName>
        <ecNumber evidence="4">3.4.22.49</ecNumber>
    </recommendedName>
</protein>
<keyword evidence="17" id="KW-1185">Reference proteome</keyword>
<dbReference type="GO" id="GO:0005634">
    <property type="term" value="C:nucleus"/>
    <property type="evidence" value="ECO:0007669"/>
    <property type="project" value="InterPro"/>
</dbReference>
<organism evidence="16 17">
    <name type="scientific">Cajanus cajan</name>
    <name type="common">Pigeon pea</name>
    <name type="synonym">Cajanus indicus</name>
    <dbReference type="NCBI Taxonomy" id="3821"/>
    <lineage>
        <taxon>Eukaryota</taxon>
        <taxon>Viridiplantae</taxon>
        <taxon>Streptophyta</taxon>
        <taxon>Embryophyta</taxon>
        <taxon>Tracheophyta</taxon>
        <taxon>Spermatophyta</taxon>
        <taxon>Magnoliopsida</taxon>
        <taxon>eudicotyledons</taxon>
        <taxon>Gunneridae</taxon>
        <taxon>Pentapetalae</taxon>
        <taxon>rosids</taxon>
        <taxon>fabids</taxon>
        <taxon>Fabales</taxon>
        <taxon>Fabaceae</taxon>
        <taxon>Papilionoideae</taxon>
        <taxon>50 kb inversion clade</taxon>
        <taxon>NPAAA clade</taxon>
        <taxon>indigoferoid/millettioid clade</taxon>
        <taxon>Phaseoleae</taxon>
        <taxon>Cajanus</taxon>
    </lineage>
</organism>
<dbReference type="Pfam" id="PF03801">
    <property type="entry name" value="Ndc80_HEC"/>
    <property type="match status" value="1"/>
</dbReference>
<feature type="coiled-coil region" evidence="13">
    <location>
        <begin position="2247"/>
        <end position="2333"/>
    </location>
</feature>
<evidence type="ECO:0000256" key="10">
    <source>
        <dbReference type="ARBA" id="ARBA00023054"/>
    </source>
</evidence>
<evidence type="ECO:0000256" key="8">
    <source>
        <dbReference type="ARBA" id="ARBA00022801"/>
    </source>
</evidence>